<evidence type="ECO:0000313" key="4">
    <source>
        <dbReference type="Proteomes" id="UP001595969"/>
    </source>
</evidence>
<dbReference type="EMBL" id="JBHSGS010000016">
    <property type="protein sequence ID" value="MFC4718730.1"/>
    <property type="molecule type" value="Genomic_DNA"/>
</dbReference>
<proteinExistence type="inferred from homology"/>
<comment type="caution">
    <text evidence="3">The sequence shown here is derived from an EMBL/GenBank/DDBJ whole genome shotgun (WGS) entry which is preliminary data.</text>
</comment>
<dbReference type="RefSeq" id="WP_379962477.1">
    <property type="nucleotide sequence ID" value="NZ_JAFBFD010000010.1"/>
</dbReference>
<protein>
    <recommendedName>
        <fullName evidence="2">UPF0298 protein ACFO5I_03095</fullName>
    </recommendedName>
</protein>
<organism evidence="3 4">
    <name type="scientific">Enterococcus lemanii</name>
    <dbReference type="NCBI Taxonomy" id="1159752"/>
    <lineage>
        <taxon>Bacteria</taxon>
        <taxon>Bacillati</taxon>
        <taxon>Bacillota</taxon>
        <taxon>Bacilli</taxon>
        <taxon>Lactobacillales</taxon>
        <taxon>Enterococcaceae</taxon>
        <taxon>Enterococcus</taxon>
    </lineage>
</organism>
<keyword evidence="1 2" id="KW-0963">Cytoplasm</keyword>
<comment type="similarity">
    <text evidence="2">Belongs to the UPF0298 family.</text>
</comment>
<evidence type="ECO:0000256" key="1">
    <source>
        <dbReference type="ARBA" id="ARBA00022490"/>
    </source>
</evidence>
<comment type="subcellular location">
    <subcellularLocation>
        <location evidence="2">Cytoplasm</location>
    </subcellularLocation>
</comment>
<dbReference type="HAMAP" id="MF_01126">
    <property type="entry name" value="UPF0298"/>
    <property type="match status" value="1"/>
</dbReference>
<evidence type="ECO:0000256" key="2">
    <source>
        <dbReference type="HAMAP-Rule" id="MF_01126"/>
    </source>
</evidence>
<dbReference type="Proteomes" id="UP001595969">
    <property type="component" value="Unassembled WGS sequence"/>
</dbReference>
<keyword evidence="4" id="KW-1185">Reference proteome</keyword>
<name>A0ABV9MV90_9ENTE</name>
<dbReference type="InterPro" id="IPR016979">
    <property type="entry name" value="DUF2129"/>
</dbReference>
<evidence type="ECO:0000313" key="3">
    <source>
        <dbReference type="EMBL" id="MFC4718730.1"/>
    </source>
</evidence>
<gene>
    <name evidence="3" type="ORF">ACFO5I_03095</name>
</gene>
<sequence length="120" mass="14279">MVVKEGVLMGEFVIQKRRGLIVWVYSLRQLKNLRRFGTIHFVSNKMKYVVLYVNEEEVEEAMEKINRLHFVREIEQSYRPDIEMNFADKIGTRAAFQVQEDEPDYENEVEIPVIQLAEEV</sequence>
<dbReference type="Pfam" id="PF09902">
    <property type="entry name" value="DUF2129"/>
    <property type="match status" value="1"/>
</dbReference>
<reference evidence="4" key="1">
    <citation type="journal article" date="2019" name="Int. J. Syst. Evol. Microbiol.">
        <title>The Global Catalogue of Microorganisms (GCM) 10K type strain sequencing project: providing services to taxonomists for standard genome sequencing and annotation.</title>
        <authorList>
            <consortium name="The Broad Institute Genomics Platform"/>
            <consortium name="The Broad Institute Genome Sequencing Center for Infectious Disease"/>
            <person name="Wu L."/>
            <person name="Ma J."/>
        </authorList>
    </citation>
    <scope>NUCLEOTIDE SEQUENCE [LARGE SCALE GENOMIC DNA]</scope>
    <source>
        <strain evidence="4">CGMCC 1.19032</strain>
    </source>
</reference>
<accession>A0ABV9MV90</accession>